<dbReference type="SUPFAM" id="SSF52540">
    <property type="entry name" value="P-loop containing nucleoside triphosphate hydrolases"/>
    <property type="match status" value="1"/>
</dbReference>
<dbReference type="RefSeq" id="WP_251969297.1">
    <property type="nucleotide sequence ID" value="NZ_AP025730.1"/>
</dbReference>
<evidence type="ECO:0000313" key="2">
    <source>
        <dbReference type="EMBL" id="BDI05971.1"/>
    </source>
</evidence>
<dbReference type="InterPro" id="IPR000157">
    <property type="entry name" value="TIR_dom"/>
</dbReference>
<reference evidence="2" key="1">
    <citation type="submission" date="2022-04" db="EMBL/GenBank/DDBJ databases">
        <title>Whole genome sequence of Sphaerotilus sp. FB-5.</title>
        <authorList>
            <person name="Takeda M."/>
            <person name="Narihara S."/>
            <person name="Akimoto M."/>
            <person name="Akimoto R."/>
            <person name="Nishiyashiki S."/>
            <person name="Murakami T."/>
        </authorList>
    </citation>
    <scope>NUCLEOTIDE SEQUENCE</scope>
    <source>
        <strain evidence="2">FB-5</strain>
    </source>
</reference>
<dbReference type="Pfam" id="PF13676">
    <property type="entry name" value="TIR_2"/>
    <property type="match status" value="1"/>
</dbReference>
<name>A0ABM7YNB8_9BURK</name>
<evidence type="ECO:0000313" key="3">
    <source>
        <dbReference type="Proteomes" id="UP001057498"/>
    </source>
</evidence>
<dbReference type="Gene3D" id="3.40.50.10140">
    <property type="entry name" value="Toll/interleukin-1 receptor homology (TIR) domain"/>
    <property type="match status" value="1"/>
</dbReference>
<dbReference type="Gene3D" id="3.40.50.300">
    <property type="entry name" value="P-loop containing nucleotide triphosphate hydrolases"/>
    <property type="match status" value="1"/>
</dbReference>
<dbReference type="InterPro" id="IPR035897">
    <property type="entry name" value="Toll_tir_struct_dom_sf"/>
</dbReference>
<dbReference type="SUPFAM" id="SSF52200">
    <property type="entry name" value="Toll/Interleukin receptor TIR domain"/>
    <property type="match status" value="1"/>
</dbReference>
<keyword evidence="3" id="KW-1185">Reference proteome</keyword>
<accession>A0ABM7YNB8</accession>
<sequence length="1811" mass="196436">MPARVFLSHSSPADDPVSNEARTATWQCLVAAGHEVLADREGLRAGERWFDRIHDWLHACDAAVLLLGRAALNSAFVPFEVSILLSRRLREADFPVVPVLVLPVDPDEIRRRPWTAAYGLPALHATSTDKPGWQQAMLEGLAGARTPAARGRPSPGPFDGLDRLVDDYLLFGGRSAILAELDDFLGQDQRRSLMLCAPSGTGKTALLLQWVLRLQTRADVVPVFLPISRRYGSADWQGVSQRLLRALRHLHREDGEPIPVGDDVGHAVRDYLRRAVPNGRRLVVVIDGLDEAVGWTPDRNLLPTEFGAGVRVVASAREQAKAGWQDWCETLGWAVPRTTRLPLSKLTRADLLAAVRQTGISGAEAATLAAGLFEATGGDPFEVRMRLNHDGGALAPDADLAQALQHAEDERVNALLSLLAAAFGPLTGIEIRSLMPAFFANKVQLTATVVKVRRWLSGDGSDEAPYDLCHARVRERLREELLEAQDLQAMERLFIDWGERSLQAEPSQLPRYLQHYAVAHLMRAGLGRRVRELLLDAPPGEDSRWARLRERGEHSHVGYLADVAILWRLAEAEADLVTCLRCSLVTATLVQRAGRMPPELLAGRVTVGTPDGRWPAAVALDHIEQMAVGPRGGALKTLVERVADLPWERVLEMARCASEWARAAIAEKLADRLPPRCLETLFIWVNDLPSREAGKVAAYCVRRLAEDRLVAVAEALRAGAYAGSEPLVVRALLGRKPASSLAPFEWVDRLPKETAREVLCALVEHASPEALDLASRLAHRPASVSAAVWATWLQRAPGDDSPAVMALQHAAIAWVADSPADSGVVGCLRRVPRLDLRPCAALPDALSIVNAGAELAALVIERWPEDDLDAALDYAHGLRSPRTRFAALTAIGRRLAGPAGKAAWTAAAGLLSEVDTPSVTVADFGREAPLDLACAACLQPMSYPTLADLMQGLAQRPDELPEATLLAACQGRRADLDALALVEAMQVRCRWSPALDRQVAQTLLALGTGDPWSRSKLLLALAERRPATERADLQRQALVPCPFNLLFNTNQWLGPLSPEVALEALRSCSPLRPEVVDRLAPFLQPAQHADLLTLCLSGEEDMRVRLDIAPPSPRAQLVLAAARACAGASPALFLAPAVVNVCARALWSSHAEREWSLVRDLSLPLQAALHDRMLADLSGEWAVYAWANAVAHGAAAAPAPHLRELLGLARARGAAPAAALVGALAREGTDDGVVALAEVAEELPLHTVGGWLTPLLARLQGEAFDRLWQRLGAQFNSDACAGPGGWLNAPRSDPVSLLRLAAQAQDDTMLARLLGRAAERMDAAQRATLVSAAEAVVLQDRLDPIGGTLSSLAALAVEALARLRDVSAMQWPDKLAPEMALLLASCLVQQRSPRSQLAWLLHRAAPVLPDALLIWVERLLPAGSHAGARDPRLLLWHRLSENARQACLADVFGVIEHFEGGLRDSEWFAGLLRELPHDAALQVAERLIARAEARRQNSSLDASTLEGWFTYWPAGSLAAAIAFARRCEPEAAARLLIRLRKTPAGRQAIALEEVVALLEQVEAPPRHSLPYPAAEVPLEPALAQRLWNVASRHAPRYATMLRLCLFGAVTPEQRAEALAQRLLLPEGGRWVNWLPLGDLPSDVLVALLTAMLRKLDPASRTGPGLRINTNDSSSLEGLSILLRACRGTVPDPAVRALITAPSKRRGEFVLNALEAGHRLPRDTALDAVLERQDERTGLRPLQRLIACELAGRLEGERPAWPAYLRRSAAMGSTMHLFMLAALAPLLSTELGPEAPLQAAQTLLATARLRTR</sequence>
<dbReference type="EMBL" id="AP025730">
    <property type="protein sequence ID" value="BDI05971.1"/>
    <property type="molecule type" value="Genomic_DNA"/>
</dbReference>
<evidence type="ECO:0000259" key="1">
    <source>
        <dbReference type="Pfam" id="PF13676"/>
    </source>
</evidence>
<feature type="domain" description="TIR" evidence="1">
    <location>
        <begin position="5"/>
        <end position="114"/>
    </location>
</feature>
<proteinExistence type="predicted"/>
<organism evidence="2 3">
    <name type="scientific">Sphaerotilus microaerophilus</name>
    <dbReference type="NCBI Taxonomy" id="2914710"/>
    <lineage>
        <taxon>Bacteria</taxon>
        <taxon>Pseudomonadati</taxon>
        <taxon>Pseudomonadota</taxon>
        <taxon>Betaproteobacteria</taxon>
        <taxon>Burkholderiales</taxon>
        <taxon>Sphaerotilaceae</taxon>
        <taxon>Sphaerotilus</taxon>
    </lineage>
</organism>
<dbReference type="InterPro" id="IPR027417">
    <property type="entry name" value="P-loop_NTPase"/>
</dbReference>
<dbReference type="Proteomes" id="UP001057498">
    <property type="component" value="Chromosome"/>
</dbReference>
<gene>
    <name evidence="2" type="ORF">CATMQ487_29410</name>
</gene>
<protein>
    <recommendedName>
        <fullName evidence="1">TIR domain-containing protein</fullName>
    </recommendedName>
</protein>